<dbReference type="AlphaFoldDB" id="A0A7J8UTE2"/>
<accession>A0A7J8UTE2</accession>
<reference evidence="1 2" key="1">
    <citation type="journal article" date="2019" name="Genome Biol. Evol.">
        <title>Insights into the evolution of the New World diploid cottons (Gossypium, subgenus Houzingenia) based on genome sequencing.</title>
        <authorList>
            <person name="Grover C.E."/>
            <person name="Arick M.A. 2nd"/>
            <person name="Thrash A."/>
            <person name="Conover J.L."/>
            <person name="Sanders W.S."/>
            <person name="Peterson D.G."/>
            <person name="Frelichowski J.E."/>
            <person name="Scheffler J.A."/>
            <person name="Scheffler B.E."/>
            <person name="Wendel J.F."/>
        </authorList>
    </citation>
    <scope>NUCLEOTIDE SEQUENCE [LARGE SCALE GENOMIC DNA]</scope>
    <source>
        <strain evidence="1">57</strain>
        <tissue evidence="1">Leaf</tissue>
    </source>
</reference>
<gene>
    <name evidence="1" type="ORF">Goklo_020846</name>
</gene>
<keyword evidence="2" id="KW-1185">Reference proteome</keyword>
<sequence length="95" mass="10565">MNMETEVVQALDVSWKDKLLGRNSNGSISSDIMDSEDFVFSDGDILKSTVNGIPTIEFSNKIQNILVKNMETTIVVKLLGHNIGYIVLHNRISVL</sequence>
<comment type="caution">
    <text evidence="1">The sequence shown here is derived from an EMBL/GenBank/DDBJ whole genome shotgun (WGS) entry which is preliminary data.</text>
</comment>
<evidence type="ECO:0000313" key="1">
    <source>
        <dbReference type="EMBL" id="MBA0653703.1"/>
    </source>
</evidence>
<dbReference type="Proteomes" id="UP000593573">
    <property type="component" value="Unassembled WGS sequence"/>
</dbReference>
<protein>
    <submittedName>
        <fullName evidence="1">Uncharacterized protein</fullName>
    </submittedName>
</protein>
<organism evidence="1 2">
    <name type="scientific">Gossypium klotzschianum</name>
    <dbReference type="NCBI Taxonomy" id="34286"/>
    <lineage>
        <taxon>Eukaryota</taxon>
        <taxon>Viridiplantae</taxon>
        <taxon>Streptophyta</taxon>
        <taxon>Embryophyta</taxon>
        <taxon>Tracheophyta</taxon>
        <taxon>Spermatophyta</taxon>
        <taxon>Magnoliopsida</taxon>
        <taxon>eudicotyledons</taxon>
        <taxon>Gunneridae</taxon>
        <taxon>Pentapetalae</taxon>
        <taxon>rosids</taxon>
        <taxon>malvids</taxon>
        <taxon>Malvales</taxon>
        <taxon>Malvaceae</taxon>
        <taxon>Malvoideae</taxon>
        <taxon>Gossypium</taxon>
    </lineage>
</organism>
<dbReference type="OrthoDB" id="1001433at2759"/>
<proteinExistence type="predicted"/>
<name>A0A7J8UTE2_9ROSI</name>
<dbReference type="EMBL" id="JABFAB010000007">
    <property type="protein sequence ID" value="MBA0653703.1"/>
    <property type="molecule type" value="Genomic_DNA"/>
</dbReference>
<evidence type="ECO:0000313" key="2">
    <source>
        <dbReference type="Proteomes" id="UP000593573"/>
    </source>
</evidence>